<accession>A0A835U4B4</accession>
<feature type="transmembrane region" description="Helical" evidence="1">
    <location>
        <begin position="21"/>
        <end position="43"/>
    </location>
</feature>
<keyword evidence="3" id="KW-1185">Reference proteome</keyword>
<keyword evidence="1" id="KW-0472">Membrane</keyword>
<reference evidence="2 3" key="1">
    <citation type="journal article" date="2020" name="Nat. Food">
        <title>A phased Vanilla planifolia genome enables genetic improvement of flavour and production.</title>
        <authorList>
            <person name="Hasing T."/>
            <person name="Tang H."/>
            <person name="Brym M."/>
            <person name="Khazi F."/>
            <person name="Huang T."/>
            <person name="Chambers A.H."/>
        </authorList>
    </citation>
    <scope>NUCLEOTIDE SEQUENCE [LARGE SCALE GENOMIC DNA]</scope>
    <source>
        <tissue evidence="2">Leaf</tissue>
    </source>
</reference>
<proteinExistence type="predicted"/>
<dbReference type="Proteomes" id="UP000636800">
    <property type="component" value="Unassembled WGS sequence"/>
</dbReference>
<evidence type="ECO:0000313" key="3">
    <source>
        <dbReference type="Proteomes" id="UP000636800"/>
    </source>
</evidence>
<gene>
    <name evidence="2" type="ORF">HPP92_028131</name>
</gene>
<comment type="caution">
    <text evidence="2">The sequence shown here is derived from an EMBL/GenBank/DDBJ whole genome shotgun (WGS) entry which is preliminary data.</text>
</comment>
<keyword evidence="1" id="KW-0812">Transmembrane</keyword>
<dbReference type="EMBL" id="JADCNL010000415">
    <property type="protein sequence ID" value="KAG0447862.1"/>
    <property type="molecule type" value="Genomic_DNA"/>
</dbReference>
<dbReference type="AlphaFoldDB" id="A0A835U4B4"/>
<sequence length="263" mass="29523">MESTPQKSLERVISQRALQMGGSFTCKIFVLGFFFGVCIAYFASCFSSPPLKGRTLVISTQAKINITSQSLGVVVGSDENFPLTRPGTKVCGFISIPRTTMNPGLRFLVAEWERLPGFWHRCPIRPGMVGLLAAAINENRFLLQATITELTMMVVKSFALPNEISKEYTCLNLLVFARRTRLSVWKQLEWFSKPFLLGALGSTWCYLIDGMRNTGGKVMAGYPSVNRIDFGRLSHRMTSVQRWLSAHTSKEKFYGSIFFSQNT</sequence>
<organism evidence="2 3">
    <name type="scientific">Vanilla planifolia</name>
    <name type="common">Vanilla</name>
    <dbReference type="NCBI Taxonomy" id="51239"/>
    <lineage>
        <taxon>Eukaryota</taxon>
        <taxon>Viridiplantae</taxon>
        <taxon>Streptophyta</taxon>
        <taxon>Embryophyta</taxon>
        <taxon>Tracheophyta</taxon>
        <taxon>Spermatophyta</taxon>
        <taxon>Magnoliopsida</taxon>
        <taxon>Liliopsida</taxon>
        <taxon>Asparagales</taxon>
        <taxon>Orchidaceae</taxon>
        <taxon>Vanilloideae</taxon>
        <taxon>Vanilleae</taxon>
        <taxon>Vanilla</taxon>
    </lineage>
</organism>
<evidence type="ECO:0000256" key="1">
    <source>
        <dbReference type="SAM" id="Phobius"/>
    </source>
</evidence>
<name>A0A835U4B4_VANPL</name>
<keyword evidence="1" id="KW-1133">Transmembrane helix</keyword>
<protein>
    <submittedName>
        <fullName evidence="2">Uncharacterized protein</fullName>
    </submittedName>
</protein>
<evidence type="ECO:0000313" key="2">
    <source>
        <dbReference type="EMBL" id="KAG0447862.1"/>
    </source>
</evidence>